<dbReference type="Proteomes" id="UP001139000">
    <property type="component" value="Unassembled WGS sequence"/>
</dbReference>
<feature type="compositionally biased region" description="Basic residues" evidence="1">
    <location>
        <begin position="1"/>
        <end position="23"/>
    </location>
</feature>
<dbReference type="AlphaFoldDB" id="A0A9X1TEN9"/>
<protein>
    <submittedName>
        <fullName evidence="2">Uncharacterized protein</fullName>
    </submittedName>
</protein>
<comment type="caution">
    <text evidence="2">The sequence shown here is derived from an EMBL/GenBank/DDBJ whole genome shotgun (WGS) entry which is preliminary data.</text>
</comment>
<dbReference type="RefSeq" id="WP_234602779.1">
    <property type="nucleotide sequence ID" value="NZ_CP094997.1"/>
</dbReference>
<feature type="compositionally biased region" description="Basic residues" evidence="1">
    <location>
        <begin position="35"/>
        <end position="70"/>
    </location>
</feature>
<proteinExistence type="predicted"/>
<feature type="region of interest" description="Disordered" evidence="1">
    <location>
        <begin position="1"/>
        <end position="70"/>
    </location>
</feature>
<name>A0A9X1TEN9_9BACT</name>
<evidence type="ECO:0000313" key="3">
    <source>
        <dbReference type="Proteomes" id="UP001139000"/>
    </source>
</evidence>
<evidence type="ECO:0000256" key="1">
    <source>
        <dbReference type="SAM" id="MobiDB-lite"/>
    </source>
</evidence>
<sequence length="70" mass="7854">MAKKAKKKGHDKAKTSGKKKNKLGVKNSLVNNINARKKKGTSRPKAKKTVSKKSYTKMKKNWGKGKKTRN</sequence>
<gene>
    <name evidence="2" type="ORF">LXM26_09460</name>
</gene>
<accession>A0A9X1TEN9</accession>
<dbReference type="EMBL" id="JAJTTC010000001">
    <property type="protein sequence ID" value="MCF0061720.1"/>
    <property type="molecule type" value="Genomic_DNA"/>
</dbReference>
<organism evidence="2 3">
    <name type="scientific">Dyadobacter chenwenxiniae</name>
    <dbReference type="NCBI Taxonomy" id="2906456"/>
    <lineage>
        <taxon>Bacteria</taxon>
        <taxon>Pseudomonadati</taxon>
        <taxon>Bacteroidota</taxon>
        <taxon>Cytophagia</taxon>
        <taxon>Cytophagales</taxon>
        <taxon>Spirosomataceae</taxon>
        <taxon>Dyadobacter</taxon>
    </lineage>
</organism>
<evidence type="ECO:0000313" key="2">
    <source>
        <dbReference type="EMBL" id="MCF0061720.1"/>
    </source>
</evidence>
<reference evidence="2" key="1">
    <citation type="submission" date="2021-12" db="EMBL/GenBank/DDBJ databases">
        <title>Novel species in genus Dyadobacter.</title>
        <authorList>
            <person name="Ma C."/>
        </authorList>
    </citation>
    <scope>NUCLEOTIDE SEQUENCE</scope>
    <source>
        <strain evidence="2">LJ419</strain>
    </source>
</reference>
<keyword evidence="3" id="KW-1185">Reference proteome</keyword>